<feature type="transmembrane region" description="Helical" evidence="1">
    <location>
        <begin position="701"/>
        <end position="719"/>
    </location>
</feature>
<evidence type="ECO:0000256" key="1">
    <source>
        <dbReference type="SAM" id="Phobius"/>
    </source>
</evidence>
<keyword evidence="5" id="KW-1185">Reference proteome</keyword>
<proteinExistence type="predicted"/>
<feature type="transmembrane region" description="Helical" evidence="1">
    <location>
        <begin position="560"/>
        <end position="576"/>
    </location>
</feature>
<dbReference type="EMBL" id="OU892281">
    <property type="protein sequence ID" value="CAG9768628.1"/>
    <property type="molecule type" value="Genomic_DNA"/>
</dbReference>
<dbReference type="InterPro" id="IPR052728">
    <property type="entry name" value="O2_lipid_transport_reg"/>
</dbReference>
<evidence type="ECO:0000256" key="2">
    <source>
        <dbReference type="SAM" id="SignalP"/>
    </source>
</evidence>
<keyword evidence="2" id="KW-0732">Signal</keyword>
<dbReference type="Pfam" id="PF01757">
    <property type="entry name" value="Acyl_transf_3"/>
    <property type="match status" value="1"/>
</dbReference>
<dbReference type="AlphaFoldDB" id="A0A9N9MPZ2"/>
<feature type="signal peptide" evidence="2">
    <location>
        <begin position="1"/>
        <end position="22"/>
    </location>
</feature>
<keyword evidence="1" id="KW-0812">Transmembrane</keyword>
<gene>
    <name evidence="4" type="ORF">CEUTPL_LOCUS9154</name>
</gene>
<feature type="chain" id="PRO_5040167575" description="Nose resistant-to-fluoxetine protein N-terminal domain-containing protein" evidence="2">
    <location>
        <begin position="23"/>
        <end position="744"/>
    </location>
</feature>
<keyword evidence="1" id="KW-1133">Transmembrane helix</keyword>
<protein>
    <recommendedName>
        <fullName evidence="3">Nose resistant-to-fluoxetine protein N-terminal domain-containing protein</fullName>
    </recommendedName>
</protein>
<dbReference type="InterPro" id="IPR002656">
    <property type="entry name" value="Acyl_transf_3_dom"/>
</dbReference>
<sequence length="744" mass="85095">MMHFFKIPFFVILYFVVTDIKCAEKLLNRNDGKTNFTVPFSKTNNYSLENNVIELELSEELLGEEEIGKRCLRNVTKCQEEDNSYHQTSEKLLDFISTSIPPFDLSYVPGVSSTCQKDSRKFIKDLKLFKLWALKMYDSSAKIPSGILAGNTNQLGNFDMCLSAINENQNIYGQYCLAALEVKIPQSPYLAGLHKMLQSHYHFKSTLEDPGHRVPRFSSINWALCVPNSCNSNDISLGLKKSLKRILDGTELEVRFEVDPTMCQSQEKSKEIPNSTIIALVSFASIILFELFATFYDNYANGPKNQWITSFSIQKNIKTLVTIKRSSGDIQSIHGIRMLNAILLVLAHKSMALFFMPYVNRTQAVEYLGRPFSVLGRAASLYTDPFIMISGLLTSYSLIGKLNKTGKINILQEYVSRLYRIVPTFAALIAFCTFILPWLNDGPMWNLVVTHHSDICKKYWWRNLMFIHNYFGFKDMCLTHTHHLGIDTQLFFVSPFLVYTVWKWPIKGSVSLVCLAAISTMARYYVTYTMRLSNYVHFGTSVQQLFNTADYMYILPPHRATVYIMGILMGYLLKKYSNTTLSKTQIRMGNTLALFSFLISYFGPSFMGKIDYVYNPTDAALYAAFSPILWVASFCWIIYTSELGYTGIVGKLFSLPIWTLWTKVSYTVYLTQFPIFFYNVGVARASQEFGFFTKMLNVQEYSWILGLSVLLSVMFEMPFQNIRALMLKRTGNCGNSDGEVKKVL</sequence>
<evidence type="ECO:0000259" key="3">
    <source>
        <dbReference type="SMART" id="SM00703"/>
    </source>
</evidence>
<dbReference type="InterPro" id="IPR006621">
    <property type="entry name" value="Nose-resist-to-fluoxetine_N"/>
</dbReference>
<feature type="transmembrane region" description="Helical" evidence="1">
    <location>
        <begin position="277"/>
        <end position="296"/>
    </location>
</feature>
<evidence type="ECO:0000313" key="5">
    <source>
        <dbReference type="Proteomes" id="UP001152799"/>
    </source>
</evidence>
<keyword evidence="1" id="KW-0472">Membrane</keyword>
<dbReference type="Proteomes" id="UP001152799">
    <property type="component" value="Chromosome 5"/>
</dbReference>
<name>A0A9N9MPZ2_9CUCU</name>
<dbReference type="GO" id="GO:0016747">
    <property type="term" value="F:acyltransferase activity, transferring groups other than amino-acyl groups"/>
    <property type="evidence" value="ECO:0007669"/>
    <property type="project" value="InterPro"/>
</dbReference>
<feature type="transmembrane region" description="Helical" evidence="1">
    <location>
        <begin position="339"/>
        <end position="359"/>
    </location>
</feature>
<feature type="transmembrane region" description="Helical" evidence="1">
    <location>
        <begin position="418"/>
        <end position="439"/>
    </location>
</feature>
<reference evidence="4" key="1">
    <citation type="submission" date="2022-01" db="EMBL/GenBank/DDBJ databases">
        <authorList>
            <person name="King R."/>
        </authorList>
    </citation>
    <scope>NUCLEOTIDE SEQUENCE</scope>
</reference>
<accession>A0A9N9MPZ2</accession>
<feature type="transmembrane region" description="Helical" evidence="1">
    <location>
        <begin position="379"/>
        <end position="398"/>
    </location>
</feature>
<dbReference type="OrthoDB" id="4794873at2759"/>
<feature type="transmembrane region" description="Helical" evidence="1">
    <location>
        <begin position="509"/>
        <end position="526"/>
    </location>
</feature>
<dbReference type="Pfam" id="PF20146">
    <property type="entry name" value="NRF"/>
    <property type="match status" value="1"/>
</dbReference>
<feature type="transmembrane region" description="Helical" evidence="1">
    <location>
        <begin position="484"/>
        <end position="502"/>
    </location>
</feature>
<organism evidence="4 5">
    <name type="scientific">Ceutorhynchus assimilis</name>
    <name type="common">cabbage seed weevil</name>
    <dbReference type="NCBI Taxonomy" id="467358"/>
    <lineage>
        <taxon>Eukaryota</taxon>
        <taxon>Metazoa</taxon>
        <taxon>Ecdysozoa</taxon>
        <taxon>Arthropoda</taxon>
        <taxon>Hexapoda</taxon>
        <taxon>Insecta</taxon>
        <taxon>Pterygota</taxon>
        <taxon>Neoptera</taxon>
        <taxon>Endopterygota</taxon>
        <taxon>Coleoptera</taxon>
        <taxon>Polyphaga</taxon>
        <taxon>Cucujiformia</taxon>
        <taxon>Curculionidae</taxon>
        <taxon>Ceutorhynchinae</taxon>
        <taxon>Ceutorhynchus</taxon>
    </lineage>
</organism>
<feature type="domain" description="Nose resistant-to-fluoxetine protein N-terminal" evidence="3">
    <location>
        <begin position="112"/>
        <end position="265"/>
    </location>
</feature>
<dbReference type="SMART" id="SM00703">
    <property type="entry name" value="NRF"/>
    <property type="match status" value="1"/>
</dbReference>
<dbReference type="PANTHER" id="PTHR11161">
    <property type="entry name" value="O-ACYLTRANSFERASE"/>
    <property type="match status" value="1"/>
</dbReference>
<evidence type="ECO:0000313" key="4">
    <source>
        <dbReference type="EMBL" id="CAG9768628.1"/>
    </source>
</evidence>
<dbReference type="PANTHER" id="PTHR11161:SF4">
    <property type="entry name" value="DROP DEAD"/>
    <property type="match status" value="1"/>
</dbReference>
<feature type="transmembrane region" description="Helical" evidence="1">
    <location>
        <begin position="619"/>
        <end position="639"/>
    </location>
</feature>
<feature type="transmembrane region" description="Helical" evidence="1">
    <location>
        <begin position="588"/>
        <end position="607"/>
    </location>
</feature>